<name>A0A919UBE3_9ACTN</name>
<keyword evidence="1" id="KW-1133">Transmembrane helix</keyword>
<evidence type="ECO:0000259" key="4">
    <source>
        <dbReference type="PROSITE" id="PS50887"/>
    </source>
</evidence>
<dbReference type="Pfam" id="PF00989">
    <property type="entry name" value="PAS"/>
    <property type="match status" value="1"/>
</dbReference>
<dbReference type="EMBL" id="BONQ01000054">
    <property type="protein sequence ID" value="GIG45580.1"/>
    <property type="molecule type" value="Genomic_DNA"/>
</dbReference>
<dbReference type="InterPro" id="IPR000014">
    <property type="entry name" value="PAS"/>
</dbReference>
<dbReference type="AlphaFoldDB" id="A0A919UBE3"/>
<feature type="transmembrane region" description="Helical" evidence="1">
    <location>
        <begin position="197"/>
        <end position="217"/>
    </location>
</feature>
<feature type="domain" description="PAC" evidence="3">
    <location>
        <begin position="402"/>
        <end position="453"/>
    </location>
</feature>
<organism evidence="5 6">
    <name type="scientific">Dactylosporangium siamense</name>
    <dbReference type="NCBI Taxonomy" id="685454"/>
    <lineage>
        <taxon>Bacteria</taxon>
        <taxon>Bacillati</taxon>
        <taxon>Actinomycetota</taxon>
        <taxon>Actinomycetes</taxon>
        <taxon>Micromonosporales</taxon>
        <taxon>Micromonosporaceae</taxon>
        <taxon>Dactylosporangium</taxon>
    </lineage>
</organism>
<dbReference type="PROSITE" id="PS50112">
    <property type="entry name" value="PAS"/>
    <property type="match status" value="1"/>
</dbReference>
<evidence type="ECO:0000259" key="2">
    <source>
        <dbReference type="PROSITE" id="PS50112"/>
    </source>
</evidence>
<reference evidence="5" key="1">
    <citation type="submission" date="2021-01" db="EMBL/GenBank/DDBJ databases">
        <title>Whole genome shotgun sequence of Dactylosporangium siamense NBRC 106093.</title>
        <authorList>
            <person name="Komaki H."/>
            <person name="Tamura T."/>
        </authorList>
    </citation>
    <scope>NUCLEOTIDE SEQUENCE</scope>
    <source>
        <strain evidence="5">NBRC 106093</strain>
    </source>
</reference>
<dbReference type="Pfam" id="PF00990">
    <property type="entry name" value="GGDEF"/>
    <property type="match status" value="1"/>
</dbReference>
<dbReference type="InterPro" id="IPR043128">
    <property type="entry name" value="Rev_trsase/Diguanyl_cyclase"/>
</dbReference>
<dbReference type="InterPro" id="IPR000700">
    <property type="entry name" value="PAS-assoc_C"/>
</dbReference>
<feature type="transmembrane region" description="Helical" evidence="1">
    <location>
        <begin position="264"/>
        <end position="284"/>
    </location>
</feature>
<dbReference type="InterPro" id="IPR029787">
    <property type="entry name" value="Nucleotide_cyclase"/>
</dbReference>
<dbReference type="PANTHER" id="PTHR44757">
    <property type="entry name" value="DIGUANYLATE CYCLASE DGCP"/>
    <property type="match status" value="1"/>
</dbReference>
<keyword evidence="6" id="KW-1185">Reference proteome</keyword>
<evidence type="ECO:0000313" key="6">
    <source>
        <dbReference type="Proteomes" id="UP000660611"/>
    </source>
</evidence>
<dbReference type="InterPro" id="IPR035965">
    <property type="entry name" value="PAS-like_dom_sf"/>
</dbReference>
<feature type="domain" description="PAS" evidence="2">
    <location>
        <begin position="332"/>
        <end position="387"/>
    </location>
</feature>
<dbReference type="PANTHER" id="PTHR44757:SF2">
    <property type="entry name" value="BIOFILM ARCHITECTURE MAINTENANCE PROTEIN MBAA"/>
    <property type="match status" value="1"/>
</dbReference>
<dbReference type="CDD" id="cd00130">
    <property type="entry name" value="PAS"/>
    <property type="match status" value="1"/>
</dbReference>
<dbReference type="PROSITE" id="PS50887">
    <property type="entry name" value="GGDEF"/>
    <property type="match status" value="1"/>
</dbReference>
<evidence type="ECO:0008006" key="7">
    <source>
        <dbReference type="Google" id="ProtNLM"/>
    </source>
</evidence>
<feature type="domain" description="GGDEF" evidence="4">
    <location>
        <begin position="479"/>
        <end position="604"/>
    </location>
</feature>
<dbReference type="NCBIfam" id="TIGR00229">
    <property type="entry name" value="sensory_box"/>
    <property type="match status" value="1"/>
</dbReference>
<comment type="caution">
    <text evidence="5">The sequence shown here is derived from an EMBL/GenBank/DDBJ whole genome shotgun (WGS) entry which is preliminary data.</text>
</comment>
<dbReference type="Gene3D" id="3.30.70.270">
    <property type="match status" value="1"/>
</dbReference>
<gene>
    <name evidence="5" type="ORF">Dsi01nite_036210</name>
</gene>
<dbReference type="Proteomes" id="UP000660611">
    <property type="component" value="Unassembled WGS sequence"/>
</dbReference>
<feature type="transmembrane region" description="Helical" evidence="1">
    <location>
        <begin position="223"/>
        <end position="243"/>
    </location>
</feature>
<evidence type="ECO:0000256" key="1">
    <source>
        <dbReference type="SAM" id="Phobius"/>
    </source>
</evidence>
<evidence type="ECO:0000259" key="3">
    <source>
        <dbReference type="PROSITE" id="PS50113"/>
    </source>
</evidence>
<dbReference type="InterPro" id="IPR052155">
    <property type="entry name" value="Biofilm_reg_signaling"/>
</dbReference>
<dbReference type="RefSeq" id="WP_203847382.1">
    <property type="nucleotide sequence ID" value="NZ_BAAAVW010000011.1"/>
</dbReference>
<dbReference type="InterPro" id="IPR013767">
    <property type="entry name" value="PAS_fold"/>
</dbReference>
<dbReference type="Gene3D" id="3.30.450.20">
    <property type="entry name" value="PAS domain"/>
    <property type="match status" value="1"/>
</dbReference>
<evidence type="ECO:0000313" key="5">
    <source>
        <dbReference type="EMBL" id="GIG45580.1"/>
    </source>
</evidence>
<dbReference type="SUPFAM" id="SSF55785">
    <property type="entry name" value="PYP-like sensor domain (PAS domain)"/>
    <property type="match status" value="1"/>
</dbReference>
<proteinExistence type="predicted"/>
<dbReference type="SMART" id="SM00267">
    <property type="entry name" value="GGDEF"/>
    <property type="match status" value="1"/>
</dbReference>
<dbReference type="NCBIfam" id="TIGR00254">
    <property type="entry name" value="GGDEF"/>
    <property type="match status" value="1"/>
</dbReference>
<keyword evidence="1" id="KW-0472">Membrane</keyword>
<feature type="transmembrane region" description="Helical" evidence="1">
    <location>
        <begin position="12"/>
        <end position="31"/>
    </location>
</feature>
<keyword evidence="1" id="KW-0812">Transmembrane</keyword>
<feature type="transmembrane region" description="Helical" evidence="1">
    <location>
        <begin position="290"/>
        <end position="310"/>
    </location>
</feature>
<dbReference type="SUPFAM" id="SSF55073">
    <property type="entry name" value="Nucleotide cyclase"/>
    <property type="match status" value="1"/>
</dbReference>
<dbReference type="InterPro" id="IPR000160">
    <property type="entry name" value="GGDEF_dom"/>
</dbReference>
<dbReference type="CDD" id="cd01949">
    <property type="entry name" value="GGDEF"/>
    <property type="match status" value="1"/>
</dbReference>
<sequence>MAHRSLLRDPVLLGIGGLTVAVVLWFLLGPGGSRSSWLIQTGLDVSLVWFSRRLAALCVEWPARRFWRSMAFTTLCCALGDGYQSVLVLRHPELTGASIVQTGLVVLGMSTMVVTMLRHPLGAAGRQRLRLWLDAATVLVGVAVFLWYFSIGANLGAASMADRLATAALSAVMLVIVLGVLKLILSDTAPFTLTAGVTGSIGTAGTAVGASVAAGLTGDTDPGLMYVAQLIPCILVAFSLRLQELQTRHRPGDRPGGPRGRFSRMPYLAVIATQILLVAALAGVRPDARIWGVTAGVVIITVLVLTRQLAAFHDNDRLLTDLDRSMLELRDQKEWFSSLVQHASDVTLVVDDRDAVIYASPAAGRILGIDPEQALGTVLRERVHPEDAGPFDALTTDPTGRASAQVRLRHTDGTYRWLDVIGADLRGNPSVRGVVYNARDITEAHALQDELRHQATHDALTGLANRALLGERLRRHAGRRISVLVIDLDGFKAINDGHGHHVGDHVLTTVAGRLTALLRPGDLAARLGGDEFAVLVADPHPARVDTLTGQIVAALSAPIDLDGRPLRVGASVGVATGPAGDPDRLLRDADAAMYRTKQHRKAAA</sequence>
<feature type="transmembrane region" description="Helical" evidence="1">
    <location>
        <begin position="98"/>
        <end position="117"/>
    </location>
</feature>
<feature type="transmembrane region" description="Helical" evidence="1">
    <location>
        <begin position="164"/>
        <end position="185"/>
    </location>
</feature>
<dbReference type="SMART" id="SM00091">
    <property type="entry name" value="PAS"/>
    <property type="match status" value="1"/>
</dbReference>
<accession>A0A919UBE3</accession>
<protein>
    <recommendedName>
        <fullName evidence="7">Diguanylate cyclase</fullName>
    </recommendedName>
</protein>
<feature type="transmembrane region" description="Helical" evidence="1">
    <location>
        <begin position="129"/>
        <end position="149"/>
    </location>
</feature>
<dbReference type="GO" id="GO:0006355">
    <property type="term" value="P:regulation of DNA-templated transcription"/>
    <property type="evidence" value="ECO:0007669"/>
    <property type="project" value="InterPro"/>
</dbReference>
<dbReference type="PROSITE" id="PS50113">
    <property type="entry name" value="PAC"/>
    <property type="match status" value="1"/>
</dbReference>